<reference evidence="1 2" key="1">
    <citation type="submission" date="2020-10" db="EMBL/GenBank/DDBJ databases">
        <title>Plant Genome Project.</title>
        <authorList>
            <person name="Zhang R.-G."/>
        </authorList>
    </citation>
    <scope>NUCLEOTIDE SEQUENCE [LARGE SCALE GENOMIC DNA]</scope>
    <source>
        <strain evidence="1">FAFU-HL-1</strain>
        <tissue evidence="1">Leaf</tissue>
    </source>
</reference>
<accession>A0A835MH58</accession>
<evidence type="ECO:0000313" key="1">
    <source>
        <dbReference type="EMBL" id="KAF9663484.1"/>
    </source>
</evidence>
<dbReference type="Proteomes" id="UP000657918">
    <property type="component" value="Unassembled WGS sequence"/>
</dbReference>
<evidence type="ECO:0000313" key="2">
    <source>
        <dbReference type="Proteomes" id="UP000657918"/>
    </source>
</evidence>
<dbReference type="AlphaFoldDB" id="A0A835MH58"/>
<proteinExistence type="predicted"/>
<dbReference type="EMBL" id="JADGMS010000017">
    <property type="protein sequence ID" value="KAF9663484.1"/>
    <property type="molecule type" value="Genomic_DNA"/>
</dbReference>
<name>A0A835MH58_9ROSI</name>
<keyword evidence="2" id="KW-1185">Reference proteome</keyword>
<comment type="caution">
    <text evidence="1">The sequence shown here is derived from an EMBL/GenBank/DDBJ whole genome shotgun (WGS) entry which is preliminary data.</text>
</comment>
<gene>
    <name evidence="1" type="ORF">SADUNF_Sadunf17G0055300</name>
</gene>
<organism evidence="1 2">
    <name type="scientific">Salix dunnii</name>
    <dbReference type="NCBI Taxonomy" id="1413687"/>
    <lineage>
        <taxon>Eukaryota</taxon>
        <taxon>Viridiplantae</taxon>
        <taxon>Streptophyta</taxon>
        <taxon>Embryophyta</taxon>
        <taxon>Tracheophyta</taxon>
        <taxon>Spermatophyta</taxon>
        <taxon>Magnoliopsida</taxon>
        <taxon>eudicotyledons</taxon>
        <taxon>Gunneridae</taxon>
        <taxon>Pentapetalae</taxon>
        <taxon>rosids</taxon>
        <taxon>fabids</taxon>
        <taxon>Malpighiales</taxon>
        <taxon>Salicaceae</taxon>
        <taxon>Saliceae</taxon>
        <taxon>Salix</taxon>
    </lineage>
</organism>
<sequence length="114" mass="12723">MIQVCKQVMAFVNLESGIFEITQVNSKCHRLLSTRAPQSVDFEAASGGDEDNAAWELEYPGVIRLIEGYFVMGLCIGCKKLGLTKDKFMEIVPLPDHFDAVVWGIFEKIIQAPD</sequence>
<protein>
    <submittedName>
        <fullName evidence="1">Uncharacterized protein</fullName>
    </submittedName>
</protein>